<dbReference type="AlphaFoldDB" id="A0A8T2MN83"/>
<gene>
    <name evidence="4" type="ORF">AMEX_G2239</name>
</gene>
<protein>
    <submittedName>
        <fullName evidence="4">Eotaxin-like</fullName>
    </submittedName>
</protein>
<feature type="chain" id="PRO_5035871700" evidence="2">
    <location>
        <begin position="22"/>
        <end position="172"/>
    </location>
</feature>
<keyword evidence="2" id="KW-0732">Signal</keyword>
<dbReference type="GO" id="GO:0008009">
    <property type="term" value="F:chemokine activity"/>
    <property type="evidence" value="ECO:0007669"/>
    <property type="project" value="InterPro"/>
</dbReference>
<dbReference type="Proteomes" id="UP000752171">
    <property type="component" value="Unassembled WGS sequence"/>
</dbReference>
<dbReference type="EMBL" id="JAICCE010000001">
    <property type="protein sequence ID" value="KAG9283475.1"/>
    <property type="molecule type" value="Genomic_DNA"/>
</dbReference>
<evidence type="ECO:0000313" key="5">
    <source>
        <dbReference type="Proteomes" id="UP000752171"/>
    </source>
</evidence>
<dbReference type="Pfam" id="PF00048">
    <property type="entry name" value="IL8"/>
    <property type="match status" value="1"/>
</dbReference>
<proteinExistence type="predicted"/>
<organism evidence="4 5">
    <name type="scientific">Astyanax mexicanus</name>
    <name type="common">Blind cave fish</name>
    <name type="synonym">Astyanax fasciatus mexicanus</name>
    <dbReference type="NCBI Taxonomy" id="7994"/>
    <lineage>
        <taxon>Eukaryota</taxon>
        <taxon>Metazoa</taxon>
        <taxon>Chordata</taxon>
        <taxon>Craniata</taxon>
        <taxon>Vertebrata</taxon>
        <taxon>Euteleostomi</taxon>
        <taxon>Actinopterygii</taxon>
        <taxon>Neopterygii</taxon>
        <taxon>Teleostei</taxon>
        <taxon>Ostariophysi</taxon>
        <taxon>Characiformes</taxon>
        <taxon>Characoidei</taxon>
        <taxon>Acestrorhamphidae</taxon>
        <taxon>Acestrorhamphinae</taxon>
        <taxon>Astyanax</taxon>
    </lineage>
</organism>
<dbReference type="CDD" id="cd00272">
    <property type="entry name" value="Chemokine_CC"/>
    <property type="match status" value="1"/>
</dbReference>
<dbReference type="GO" id="GO:0006955">
    <property type="term" value="P:immune response"/>
    <property type="evidence" value="ECO:0007669"/>
    <property type="project" value="InterPro"/>
</dbReference>
<evidence type="ECO:0000259" key="3">
    <source>
        <dbReference type="SMART" id="SM00199"/>
    </source>
</evidence>
<dbReference type="InterPro" id="IPR036048">
    <property type="entry name" value="Interleukin_8-like_sf"/>
</dbReference>
<dbReference type="SUPFAM" id="SSF54117">
    <property type="entry name" value="Interleukin 8-like chemokines"/>
    <property type="match status" value="1"/>
</dbReference>
<dbReference type="Gene3D" id="2.40.50.40">
    <property type="match status" value="1"/>
</dbReference>
<evidence type="ECO:0000313" key="4">
    <source>
        <dbReference type="EMBL" id="KAG9283475.1"/>
    </source>
</evidence>
<dbReference type="PANTHER" id="PTHR12015">
    <property type="entry name" value="SMALL INDUCIBLE CYTOKINE A"/>
    <property type="match status" value="1"/>
</dbReference>
<accession>A0A8T2MN83</accession>
<comment type="caution">
    <text evidence="4">The sequence shown here is derived from an EMBL/GenBank/DDBJ whole genome shotgun (WGS) entry which is preliminary data.</text>
</comment>
<feature type="signal peptide" evidence="2">
    <location>
        <begin position="1"/>
        <end position="21"/>
    </location>
</feature>
<feature type="domain" description="Chemokine interleukin-8-like" evidence="3">
    <location>
        <begin position="27"/>
        <end position="87"/>
    </location>
</feature>
<keyword evidence="1" id="KW-0202">Cytokine</keyword>
<dbReference type="GO" id="GO:0005615">
    <property type="term" value="C:extracellular space"/>
    <property type="evidence" value="ECO:0007669"/>
    <property type="project" value="UniProtKB-KW"/>
</dbReference>
<dbReference type="OrthoDB" id="8934837at2759"/>
<dbReference type="PRINTS" id="PR00436">
    <property type="entry name" value="INTERLEUKIN8"/>
</dbReference>
<evidence type="ECO:0000256" key="2">
    <source>
        <dbReference type="SAM" id="SignalP"/>
    </source>
</evidence>
<dbReference type="PANTHER" id="PTHR12015:SF177">
    <property type="entry name" value="CHEMOKINE INTERLEUKIN-8-LIKE DOMAIN-CONTAINING PROTEIN"/>
    <property type="match status" value="1"/>
</dbReference>
<dbReference type="SMART" id="SM00199">
    <property type="entry name" value="SCY"/>
    <property type="match status" value="1"/>
</dbReference>
<sequence>MRTELLCLTAALLLTATLCQAATGPVKGTCKCLRTSNTVLQVQRVKSYYVQKSGLCHVDAVVFTTVRGITVCSDPKKPWVKKAITAVDARTRASLPPSSPAVPTKTAASRPTRITTDLKELLVSKTMTSVDSRRPTASLLSAILTKTTASTPKWSTETTGDLVLTSQEKIIC</sequence>
<evidence type="ECO:0000256" key="1">
    <source>
        <dbReference type="ARBA" id="ARBA00022514"/>
    </source>
</evidence>
<name>A0A8T2MN83_ASTMX</name>
<dbReference type="InterPro" id="IPR039809">
    <property type="entry name" value="Chemokine_b/g/d"/>
</dbReference>
<reference evidence="4 5" key="1">
    <citation type="submission" date="2021-07" db="EMBL/GenBank/DDBJ databases">
        <authorList>
            <person name="Imarazene B."/>
            <person name="Zahm M."/>
            <person name="Klopp C."/>
            <person name="Cabau C."/>
            <person name="Beille S."/>
            <person name="Jouanno E."/>
            <person name="Castinel A."/>
            <person name="Lluch J."/>
            <person name="Gil L."/>
            <person name="Kuchtly C."/>
            <person name="Lopez Roques C."/>
            <person name="Donnadieu C."/>
            <person name="Parrinello H."/>
            <person name="Journot L."/>
            <person name="Du K."/>
            <person name="Schartl M."/>
            <person name="Retaux S."/>
            <person name="Guiguen Y."/>
        </authorList>
    </citation>
    <scope>NUCLEOTIDE SEQUENCE [LARGE SCALE GENOMIC DNA]</scope>
    <source>
        <strain evidence="4">Pach_M1</strain>
        <tissue evidence="4">Testis</tissue>
    </source>
</reference>
<dbReference type="InterPro" id="IPR001811">
    <property type="entry name" value="Chemokine_IL8-like_dom"/>
</dbReference>